<keyword evidence="2" id="KW-1185">Reference proteome</keyword>
<comment type="similarity">
    <text evidence="1">Belongs to the CDK5RAP3 family.</text>
</comment>
<dbReference type="InterPro" id="IPR008491">
    <property type="entry name" value="CDK5RAP3"/>
</dbReference>
<dbReference type="Proteomes" id="UP000695022">
    <property type="component" value="Unplaced"/>
</dbReference>
<proteinExistence type="inferred from homology"/>
<gene>
    <name evidence="3 4" type="primary">LOC106808242</name>
</gene>
<evidence type="ECO:0000313" key="4">
    <source>
        <dbReference type="RefSeq" id="XP_014666356.1"/>
    </source>
</evidence>
<dbReference type="GeneID" id="106808242"/>
<dbReference type="Pfam" id="PF05600">
    <property type="entry name" value="CDK5RAP3"/>
    <property type="match status" value="1"/>
</dbReference>
<organism evidence="2 3">
    <name type="scientific">Priapulus caudatus</name>
    <name type="common">Priapulid worm</name>
    <dbReference type="NCBI Taxonomy" id="37621"/>
    <lineage>
        <taxon>Eukaryota</taxon>
        <taxon>Metazoa</taxon>
        <taxon>Ecdysozoa</taxon>
        <taxon>Scalidophora</taxon>
        <taxon>Priapulida</taxon>
        <taxon>Priapulimorpha</taxon>
        <taxon>Priapulimorphida</taxon>
        <taxon>Priapulidae</taxon>
        <taxon>Priapulus</taxon>
    </lineage>
</organism>
<sequence length="529" mass="60449">MQSGNMTQEQIENLPIDIHSNKLLDWLISRRHCEKQWQKAALVIREKINNAIQDMPAVEEITQLLTGTYINYFHCIKIVELLRETEAGTKNIFGSYSSQRMKDWQEVVKLYEKDGIYLAEAADMLMKNVKYEIPSLKQQIKKCNQTQADCARKEVDYGKTAAEMKEQFLISCRQLGIKGERIKKELVSLLGELPQHYSEMLQDIAKLADVQVFYLEFVTYTLGNNVSSATLDRLPMLKYIMAHGNTTTYEWRTGKKPSRIDEPVINVEEDESVTISTSDQIDFEGTSQINFDSSEEVDFGIELETGAENIDFGIEDAADAEGIDFDAADQITFDITLEDESGTLTLDTKESNEGLATGTDAFLIMDNASTRNLFLDDLYELQVFLSQRLLEMSSEANVLAMSQFERAPLCIQSQTTEQLQHYLAAVDGIILQLTSGKMQHLFLIKSSPRYVDRLAESLKQKCWQADKMIQSQKLMVRKQKESRREQEALEPKLALIHKRTKELQQQIQGEISKKYKNRPVNLVGEINII</sequence>
<evidence type="ECO:0000313" key="3">
    <source>
        <dbReference type="RefSeq" id="XP_014666355.1"/>
    </source>
</evidence>
<protein>
    <submittedName>
        <fullName evidence="3">CDK5 regulatory subunit-associated protein 3-like isoform X1</fullName>
    </submittedName>
    <submittedName>
        <fullName evidence="4">CDK5 regulatory subunit-associated protein 3-like isoform X2</fullName>
    </submittedName>
</protein>
<name>A0ABM1E2D4_PRICU</name>
<evidence type="ECO:0000256" key="1">
    <source>
        <dbReference type="ARBA" id="ARBA00007478"/>
    </source>
</evidence>
<dbReference type="PANTHER" id="PTHR14894:SF0">
    <property type="entry name" value="CDK5 REGULATORY SUBUNIT-ASSOCIATED PROTEIN 3"/>
    <property type="match status" value="1"/>
</dbReference>
<accession>A0ABM1E2D4</accession>
<evidence type="ECO:0000313" key="2">
    <source>
        <dbReference type="Proteomes" id="UP000695022"/>
    </source>
</evidence>
<dbReference type="RefSeq" id="XP_014666355.1">
    <property type="nucleotide sequence ID" value="XM_014810869.1"/>
</dbReference>
<reference evidence="3 4" key="1">
    <citation type="submission" date="2025-05" db="UniProtKB">
        <authorList>
            <consortium name="RefSeq"/>
        </authorList>
    </citation>
    <scope>IDENTIFICATION</scope>
</reference>
<dbReference type="PANTHER" id="PTHR14894">
    <property type="entry name" value="CDK5 REGULATORY SUBUNIT-ASSOCIATED PROTEIN 3"/>
    <property type="match status" value="1"/>
</dbReference>
<dbReference type="RefSeq" id="XP_014666356.1">
    <property type="nucleotide sequence ID" value="XM_014810870.1"/>
</dbReference>